<evidence type="ECO:0000256" key="6">
    <source>
        <dbReference type="ARBA" id="ARBA00022617"/>
    </source>
</evidence>
<name>A0A1S4G267_AEDAE</name>
<reference evidence="16" key="2">
    <citation type="submission" date="2020-05" db="UniProtKB">
        <authorList>
            <consortium name="EnsemblMetazoa"/>
        </authorList>
    </citation>
    <scope>IDENTIFICATION</scope>
    <source>
        <strain evidence="16">LVP_AGWG</strain>
    </source>
</reference>
<accession>A0A1S4G267</accession>
<comment type="subcellular location">
    <subcellularLocation>
        <location evidence="4">Endoplasmic reticulum membrane</location>
        <topology evidence="4">Peripheral membrane protein</topology>
    </subcellularLocation>
    <subcellularLocation>
        <location evidence="3">Microsome membrane</location>
        <topology evidence="3">Peripheral membrane protein</topology>
    </subcellularLocation>
</comment>
<dbReference type="AlphaFoldDB" id="A0A1S4G267"/>
<dbReference type="FunFam" id="1.10.630.10:FF:000042">
    <property type="entry name" value="Cytochrome P450"/>
    <property type="match status" value="1"/>
</dbReference>
<evidence type="ECO:0000256" key="2">
    <source>
        <dbReference type="ARBA" id="ARBA00003690"/>
    </source>
</evidence>
<keyword evidence="11 14" id="KW-0408">Iron</keyword>
<dbReference type="InterPro" id="IPR001128">
    <property type="entry name" value="Cyt_P450"/>
</dbReference>
<comment type="cofactor">
    <cofactor evidence="1 14">
        <name>heme</name>
        <dbReference type="ChEBI" id="CHEBI:30413"/>
    </cofactor>
</comment>
<dbReference type="SUPFAM" id="SSF48264">
    <property type="entry name" value="Cytochrome P450"/>
    <property type="match status" value="1"/>
</dbReference>
<protein>
    <submittedName>
        <fullName evidence="16">Uncharacterized protein</fullName>
    </submittedName>
</protein>
<dbReference type="GO" id="GO:0005789">
    <property type="term" value="C:endoplasmic reticulum membrane"/>
    <property type="evidence" value="ECO:0007669"/>
    <property type="project" value="UniProtKB-SubCell"/>
</dbReference>
<keyword evidence="13" id="KW-0472">Membrane</keyword>
<evidence type="ECO:0000256" key="7">
    <source>
        <dbReference type="ARBA" id="ARBA00022723"/>
    </source>
</evidence>
<evidence type="ECO:0000256" key="5">
    <source>
        <dbReference type="ARBA" id="ARBA00010617"/>
    </source>
</evidence>
<dbReference type="CDD" id="cd11056">
    <property type="entry name" value="CYP6-like"/>
    <property type="match status" value="1"/>
</dbReference>
<evidence type="ECO:0000256" key="14">
    <source>
        <dbReference type="PIRSR" id="PIRSR602403-1"/>
    </source>
</evidence>
<dbReference type="EnsemblMetazoa" id="AAEL014619-RA">
    <property type="protein sequence ID" value="AAEL014619-PA"/>
    <property type="gene ID" value="AAEL014619"/>
</dbReference>
<dbReference type="Pfam" id="PF00067">
    <property type="entry name" value="p450"/>
    <property type="match status" value="1"/>
</dbReference>
<dbReference type="PRINTS" id="PR00465">
    <property type="entry name" value="EP450IV"/>
</dbReference>
<evidence type="ECO:0000256" key="3">
    <source>
        <dbReference type="ARBA" id="ARBA00004174"/>
    </source>
</evidence>
<evidence type="ECO:0000256" key="11">
    <source>
        <dbReference type="ARBA" id="ARBA00023004"/>
    </source>
</evidence>
<evidence type="ECO:0000256" key="9">
    <source>
        <dbReference type="ARBA" id="ARBA00022848"/>
    </source>
</evidence>
<dbReference type="InterPro" id="IPR050476">
    <property type="entry name" value="Insect_CytP450_Detox"/>
</dbReference>
<comment type="similarity">
    <text evidence="5 15">Belongs to the cytochrome P450 family.</text>
</comment>
<dbReference type="InterPro" id="IPR036396">
    <property type="entry name" value="Cyt_P450_sf"/>
</dbReference>
<proteinExistence type="inferred from homology"/>
<sequence>MEVNVLYLLIVVAVLAVIYRRITRFYEYFHDKPIPSMAAGPPFGSAGPLYRKKYSFNDFIKMTYDKFPGAKVFGLFDMTTKLFVIRDPELIKKVTVKDFDYFVNRRATFGESIDDHDEMLFAKSLLALNDQKWRDMRATLSPAFTGSKMRAMFELIEGYSARMVEILKEQSQAAGYVDYEMKDCFTRVANDIIATCAFGLQVESLKNRENEFYVMGKNMLNFNRVSIMFRIFGFNLFPGLMAKLGVDLIDAEFGQYFSKIIKDAVHTRETRGIVRPDMIHLLMQAKKGALKSQHETTEANTGFATVEESEVGRSSIAKAITESEMIAQCFVFFLAGFDSVSSEMVFMAYELALNPDVQQRLYEEIVETDKQLGGKPPTYDTLQKMQYMDMVVSESLRMWPAGAFDRKCDRDYVLDDGAGLKFTIDRGACVWIPVHGIHRDPKYYPNPDKFDPERFSESNRDNIDMTMYMPFGAGPRNCIGSRFALMEIKAIMYALLLQFRIDRNDKTSVPLKLVKGFAGLNGEGGVHLRLTLRQ</sequence>
<dbReference type="VEuPathDB" id="VectorBase:AAEL014619"/>
<dbReference type="PANTHER" id="PTHR24292">
    <property type="entry name" value="CYTOCHROME P450"/>
    <property type="match status" value="1"/>
</dbReference>
<dbReference type="GO" id="GO:0005506">
    <property type="term" value="F:iron ion binding"/>
    <property type="evidence" value="ECO:0007669"/>
    <property type="project" value="InterPro"/>
</dbReference>
<keyword evidence="9" id="KW-0492">Microsome</keyword>
<keyword evidence="17" id="KW-1185">Reference proteome</keyword>
<evidence type="ECO:0000313" key="16">
    <source>
        <dbReference type="EnsemblMetazoa" id="AAEL014619-PA"/>
    </source>
</evidence>
<dbReference type="Gene3D" id="1.10.630.10">
    <property type="entry name" value="Cytochrome P450"/>
    <property type="match status" value="1"/>
</dbReference>
<feature type="binding site" description="axial binding residue" evidence="14">
    <location>
        <position position="478"/>
    </location>
    <ligand>
        <name>heme</name>
        <dbReference type="ChEBI" id="CHEBI:30413"/>
    </ligand>
    <ligandPart>
        <name>Fe</name>
        <dbReference type="ChEBI" id="CHEBI:18248"/>
    </ligandPart>
</feature>
<reference evidence="16 17" key="1">
    <citation type="submission" date="2017-06" db="EMBL/GenBank/DDBJ databases">
        <title>Aedes aegypti genome working group (AGWG) sequencing and assembly.</title>
        <authorList>
            <consortium name="Aedes aegypti Genome Working Group (AGWG)"/>
            <person name="Matthews B.J."/>
        </authorList>
    </citation>
    <scope>NUCLEOTIDE SEQUENCE [LARGE SCALE GENOMIC DNA]</scope>
    <source>
        <strain evidence="16 17">LVP_AGWG</strain>
    </source>
</reference>
<evidence type="ECO:0000256" key="8">
    <source>
        <dbReference type="ARBA" id="ARBA00022824"/>
    </source>
</evidence>
<dbReference type="GO" id="GO:0016705">
    <property type="term" value="F:oxidoreductase activity, acting on paired donors, with incorporation or reduction of molecular oxygen"/>
    <property type="evidence" value="ECO:0007669"/>
    <property type="project" value="InterPro"/>
</dbReference>
<dbReference type="FunCoup" id="A0A1S4G267">
    <property type="interactions" value="57"/>
</dbReference>
<keyword evidence="7 14" id="KW-0479">Metal-binding</keyword>
<organism evidence="16 17">
    <name type="scientific">Aedes aegypti</name>
    <name type="common">Yellowfever mosquito</name>
    <name type="synonym">Culex aegypti</name>
    <dbReference type="NCBI Taxonomy" id="7159"/>
    <lineage>
        <taxon>Eukaryota</taxon>
        <taxon>Metazoa</taxon>
        <taxon>Ecdysozoa</taxon>
        <taxon>Arthropoda</taxon>
        <taxon>Hexapoda</taxon>
        <taxon>Insecta</taxon>
        <taxon>Pterygota</taxon>
        <taxon>Neoptera</taxon>
        <taxon>Endopterygota</taxon>
        <taxon>Diptera</taxon>
        <taxon>Nematocera</taxon>
        <taxon>Culicoidea</taxon>
        <taxon>Culicidae</taxon>
        <taxon>Culicinae</taxon>
        <taxon>Aedini</taxon>
        <taxon>Aedes</taxon>
        <taxon>Stegomyia</taxon>
    </lineage>
</organism>
<dbReference type="PANTHER" id="PTHR24292:SF54">
    <property type="entry name" value="CYP9F3-RELATED"/>
    <property type="match status" value="1"/>
</dbReference>
<dbReference type="OrthoDB" id="2789670at2759"/>
<dbReference type="InParanoid" id="A0A1S4G267"/>
<comment type="function">
    <text evidence="2">May be involved in the metabolism of insect hormones and in the breakdown of synthetic insecticides.</text>
</comment>
<dbReference type="PROSITE" id="PS00086">
    <property type="entry name" value="CYTOCHROME_P450"/>
    <property type="match status" value="1"/>
</dbReference>
<evidence type="ECO:0000256" key="1">
    <source>
        <dbReference type="ARBA" id="ARBA00001971"/>
    </source>
</evidence>
<evidence type="ECO:0000313" key="17">
    <source>
        <dbReference type="Proteomes" id="UP000008820"/>
    </source>
</evidence>
<dbReference type="InterPro" id="IPR002403">
    <property type="entry name" value="Cyt_P450_E_grp-IV"/>
</dbReference>
<gene>
    <name evidence="16" type="primary">5564748</name>
</gene>
<keyword evidence="12 15" id="KW-0503">Monooxygenase</keyword>
<evidence type="ECO:0000256" key="10">
    <source>
        <dbReference type="ARBA" id="ARBA00023002"/>
    </source>
</evidence>
<dbReference type="InterPro" id="IPR017972">
    <property type="entry name" value="Cyt_P450_CS"/>
</dbReference>
<keyword evidence="8" id="KW-0256">Endoplasmic reticulum</keyword>
<dbReference type="Proteomes" id="UP000008820">
    <property type="component" value="Chromosome 3"/>
</dbReference>
<keyword evidence="10 15" id="KW-0560">Oxidoreductase</keyword>
<dbReference type="GO" id="GO:0004497">
    <property type="term" value="F:monooxygenase activity"/>
    <property type="evidence" value="ECO:0007669"/>
    <property type="project" value="UniProtKB-KW"/>
</dbReference>
<dbReference type="PRINTS" id="PR00385">
    <property type="entry name" value="P450"/>
</dbReference>
<evidence type="ECO:0000256" key="15">
    <source>
        <dbReference type="RuleBase" id="RU000461"/>
    </source>
</evidence>
<dbReference type="GO" id="GO:0020037">
    <property type="term" value="F:heme binding"/>
    <property type="evidence" value="ECO:0007669"/>
    <property type="project" value="InterPro"/>
</dbReference>
<evidence type="ECO:0000256" key="4">
    <source>
        <dbReference type="ARBA" id="ARBA00004406"/>
    </source>
</evidence>
<evidence type="ECO:0000256" key="13">
    <source>
        <dbReference type="ARBA" id="ARBA00023136"/>
    </source>
</evidence>
<evidence type="ECO:0000256" key="12">
    <source>
        <dbReference type="ARBA" id="ARBA00023033"/>
    </source>
</evidence>
<keyword evidence="6 14" id="KW-0349">Heme</keyword>